<evidence type="ECO:0000313" key="3">
    <source>
        <dbReference type="Proteomes" id="UP000634136"/>
    </source>
</evidence>
<dbReference type="Proteomes" id="UP000634136">
    <property type="component" value="Unassembled WGS sequence"/>
</dbReference>
<feature type="region of interest" description="Disordered" evidence="1">
    <location>
        <begin position="118"/>
        <end position="141"/>
    </location>
</feature>
<name>A0A834W1R3_9FABA</name>
<evidence type="ECO:0000256" key="1">
    <source>
        <dbReference type="SAM" id="MobiDB-lite"/>
    </source>
</evidence>
<keyword evidence="3" id="KW-1185">Reference proteome</keyword>
<evidence type="ECO:0000313" key="2">
    <source>
        <dbReference type="EMBL" id="KAF7801064.1"/>
    </source>
</evidence>
<accession>A0A834W1R3</accession>
<organism evidence="2 3">
    <name type="scientific">Senna tora</name>
    <dbReference type="NCBI Taxonomy" id="362788"/>
    <lineage>
        <taxon>Eukaryota</taxon>
        <taxon>Viridiplantae</taxon>
        <taxon>Streptophyta</taxon>
        <taxon>Embryophyta</taxon>
        <taxon>Tracheophyta</taxon>
        <taxon>Spermatophyta</taxon>
        <taxon>Magnoliopsida</taxon>
        <taxon>eudicotyledons</taxon>
        <taxon>Gunneridae</taxon>
        <taxon>Pentapetalae</taxon>
        <taxon>rosids</taxon>
        <taxon>fabids</taxon>
        <taxon>Fabales</taxon>
        <taxon>Fabaceae</taxon>
        <taxon>Caesalpinioideae</taxon>
        <taxon>Cassia clade</taxon>
        <taxon>Senna</taxon>
    </lineage>
</organism>
<reference evidence="2" key="1">
    <citation type="submission" date="2020-09" db="EMBL/GenBank/DDBJ databases">
        <title>Genome-Enabled Discovery of Anthraquinone Biosynthesis in Senna tora.</title>
        <authorList>
            <person name="Kang S.-H."/>
            <person name="Pandey R.P."/>
            <person name="Lee C.-M."/>
            <person name="Sim J.-S."/>
            <person name="Jeong J.-T."/>
            <person name="Choi B.-S."/>
            <person name="Jung M."/>
            <person name="Ginzburg D."/>
            <person name="Zhao K."/>
            <person name="Won S.Y."/>
            <person name="Oh T.-J."/>
            <person name="Yu Y."/>
            <person name="Kim N.-H."/>
            <person name="Lee O.R."/>
            <person name="Lee T.-H."/>
            <person name="Bashyal P."/>
            <person name="Kim T.-S."/>
            <person name="Lee W.-H."/>
            <person name="Kawkins C."/>
            <person name="Kim C.-K."/>
            <person name="Kim J.S."/>
            <person name="Ahn B.O."/>
            <person name="Rhee S.Y."/>
            <person name="Sohng J.K."/>
        </authorList>
    </citation>
    <scope>NUCLEOTIDE SEQUENCE</scope>
    <source>
        <tissue evidence="2">Leaf</tissue>
    </source>
</reference>
<dbReference type="AlphaFoldDB" id="A0A834W1R3"/>
<gene>
    <name evidence="2" type="ORF">G2W53_044427</name>
</gene>
<dbReference type="OrthoDB" id="1436769at2759"/>
<comment type="caution">
    <text evidence="2">The sequence shown here is derived from an EMBL/GenBank/DDBJ whole genome shotgun (WGS) entry which is preliminary data.</text>
</comment>
<sequence>MRADRVWMHNRRHHSRIGQNDEFVAGVDQFIGYVLNNKGFVPDYYQWIWHGEPFLHHDDIERVGIENDARDDVDNFERVVDVEVDEPNPYRTMIPVAAGPGSLKNNFVSNFLKQQMRRQKLQPPVNSPNGSKNMFLHQRTR</sequence>
<protein>
    <submittedName>
        <fullName evidence="2">Uncharacterized protein</fullName>
    </submittedName>
</protein>
<dbReference type="EMBL" id="JAAIUW010000036">
    <property type="protein sequence ID" value="KAF7801064.1"/>
    <property type="molecule type" value="Genomic_DNA"/>
</dbReference>
<proteinExistence type="predicted"/>